<dbReference type="EMBL" id="JAGFBR010000015">
    <property type="protein sequence ID" value="KAH0455128.1"/>
    <property type="molecule type" value="Genomic_DNA"/>
</dbReference>
<keyword evidence="2" id="KW-1185">Reference proteome</keyword>
<proteinExistence type="predicted"/>
<reference evidence="1 2" key="1">
    <citation type="journal article" date="2021" name="Hortic Res">
        <title>Chromosome-scale assembly of the Dendrobium chrysotoxum genome enhances the understanding of orchid evolution.</title>
        <authorList>
            <person name="Zhang Y."/>
            <person name="Zhang G.Q."/>
            <person name="Zhang D."/>
            <person name="Liu X.D."/>
            <person name="Xu X.Y."/>
            <person name="Sun W.H."/>
            <person name="Yu X."/>
            <person name="Zhu X."/>
            <person name="Wang Z.W."/>
            <person name="Zhao X."/>
            <person name="Zhong W.Y."/>
            <person name="Chen H."/>
            <person name="Yin W.L."/>
            <person name="Huang T."/>
            <person name="Niu S.C."/>
            <person name="Liu Z.J."/>
        </authorList>
    </citation>
    <scope>NUCLEOTIDE SEQUENCE [LARGE SCALE GENOMIC DNA]</scope>
    <source>
        <strain evidence="1">Lindl</strain>
    </source>
</reference>
<comment type="caution">
    <text evidence="1">The sequence shown here is derived from an EMBL/GenBank/DDBJ whole genome shotgun (WGS) entry which is preliminary data.</text>
</comment>
<name>A0AAV7GHC9_DENCH</name>
<gene>
    <name evidence="1" type="ORF">IEQ34_017052</name>
</gene>
<dbReference type="AlphaFoldDB" id="A0AAV7GHC9"/>
<evidence type="ECO:0000313" key="2">
    <source>
        <dbReference type="Proteomes" id="UP000775213"/>
    </source>
</evidence>
<accession>A0AAV7GHC9</accession>
<dbReference type="PROSITE" id="PS51257">
    <property type="entry name" value="PROKAR_LIPOPROTEIN"/>
    <property type="match status" value="1"/>
</dbReference>
<organism evidence="1 2">
    <name type="scientific">Dendrobium chrysotoxum</name>
    <name type="common">Orchid</name>
    <dbReference type="NCBI Taxonomy" id="161865"/>
    <lineage>
        <taxon>Eukaryota</taxon>
        <taxon>Viridiplantae</taxon>
        <taxon>Streptophyta</taxon>
        <taxon>Embryophyta</taxon>
        <taxon>Tracheophyta</taxon>
        <taxon>Spermatophyta</taxon>
        <taxon>Magnoliopsida</taxon>
        <taxon>Liliopsida</taxon>
        <taxon>Asparagales</taxon>
        <taxon>Orchidaceae</taxon>
        <taxon>Epidendroideae</taxon>
        <taxon>Malaxideae</taxon>
        <taxon>Dendrobiinae</taxon>
        <taxon>Dendrobium</taxon>
    </lineage>
</organism>
<sequence length="129" mass="14470">MLRLSLCCWLPGFWIGSFASCVGGCFWVYSLCGFLLLFSICGLCLAVSLTCRSEEILSLATPFKYALIGKFLDHRPVLDSIHKIFSNLKLISDSSVTLLNPTHFLIKLVSDLDYSRVFLMFLTFLAIAM</sequence>
<dbReference type="Proteomes" id="UP000775213">
    <property type="component" value="Unassembled WGS sequence"/>
</dbReference>
<protein>
    <submittedName>
        <fullName evidence="1">Uncharacterized protein</fullName>
    </submittedName>
</protein>
<evidence type="ECO:0000313" key="1">
    <source>
        <dbReference type="EMBL" id="KAH0455128.1"/>
    </source>
</evidence>